<name>A0AC35TNF9_9BILA</name>
<evidence type="ECO:0000313" key="1">
    <source>
        <dbReference type="Proteomes" id="UP000095286"/>
    </source>
</evidence>
<protein>
    <submittedName>
        <fullName evidence="2">DUF148 domain-containing protein</fullName>
    </submittedName>
</protein>
<sequence length="179" mass="18729">MARTNTFIAIALVAAFALIQFSTASPVLNKNEEGVVSYADSGIKLSNETALIDTLNDLAYGNGTELARVKRQGDAAVVLAVVASAPSAVHVALLVVELVADHVAVVASGCCGCGGGRKRRSLEALSHKLMNKVAAQQQAFDQLAFQSAPAQEQIEEAQQTPAQDQQIQGSGNEEAQQIL</sequence>
<evidence type="ECO:0000313" key="2">
    <source>
        <dbReference type="WBParaSite" id="RSKR_0000258400.1"/>
    </source>
</evidence>
<dbReference type="WBParaSite" id="RSKR_0000258400.1">
    <property type="protein sequence ID" value="RSKR_0000258400.1"/>
    <property type="gene ID" value="RSKR_0000258400"/>
</dbReference>
<reference evidence="2" key="1">
    <citation type="submission" date="2016-11" db="UniProtKB">
        <authorList>
            <consortium name="WormBaseParasite"/>
        </authorList>
    </citation>
    <scope>IDENTIFICATION</scope>
    <source>
        <strain evidence="2">KR3021</strain>
    </source>
</reference>
<proteinExistence type="predicted"/>
<organism evidence="1 2">
    <name type="scientific">Rhabditophanes sp. KR3021</name>
    <dbReference type="NCBI Taxonomy" id="114890"/>
    <lineage>
        <taxon>Eukaryota</taxon>
        <taxon>Metazoa</taxon>
        <taxon>Ecdysozoa</taxon>
        <taxon>Nematoda</taxon>
        <taxon>Chromadorea</taxon>
        <taxon>Rhabditida</taxon>
        <taxon>Tylenchina</taxon>
        <taxon>Panagrolaimomorpha</taxon>
        <taxon>Strongyloidoidea</taxon>
        <taxon>Alloionematidae</taxon>
        <taxon>Rhabditophanes</taxon>
    </lineage>
</organism>
<dbReference type="Proteomes" id="UP000095286">
    <property type="component" value="Unplaced"/>
</dbReference>
<accession>A0AC35TNF9</accession>